<feature type="transmembrane region" description="Helical" evidence="1">
    <location>
        <begin position="124"/>
        <end position="150"/>
    </location>
</feature>
<dbReference type="AlphaFoldDB" id="A0A1G2DDT4"/>
<dbReference type="PANTHER" id="PTHR42709">
    <property type="entry name" value="ALKALINE PHOSPHATASE LIKE PROTEIN"/>
    <property type="match status" value="1"/>
</dbReference>
<proteinExistence type="predicted"/>
<dbReference type="GO" id="GO:0005886">
    <property type="term" value="C:plasma membrane"/>
    <property type="evidence" value="ECO:0007669"/>
    <property type="project" value="TreeGrafter"/>
</dbReference>
<feature type="domain" description="VTT" evidence="2">
    <location>
        <begin position="24"/>
        <end position="144"/>
    </location>
</feature>
<comment type="caution">
    <text evidence="3">The sequence shown here is derived from an EMBL/GenBank/DDBJ whole genome shotgun (WGS) entry which is preliminary data.</text>
</comment>
<evidence type="ECO:0000259" key="2">
    <source>
        <dbReference type="Pfam" id="PF09335"/>
    </source>
</evidence>
<evidence type="ECO:0000313" key="4">
    <source>
        <dbReference type="Proteomes" id="UP000178636"/>
    </source>
</evidence>
<accession>A0A1G2DDT4</accession>
<protein>
    <recommendedName>
        <fullName evidence="2">VTT domain-containing protein</fullName>
    </recommendedName>
</protein>
<feature type="transmembrane region" description="Helical" evidence="1">
    <location>
        <begin position="162"/>
        <end position="182"/>
    </location>
</feature>
<name>A0A1G2DDT4_9BACT</name>
<gene>
    <name evidence="3" type="ORF">A3C93_02310</name>
</gene>
<evidence type="ECO:0000256" key="1">
    <source>
        <dbReference type="SAM" id="Phobius"/>
    </source>
</evidence>
<dbReference type="Pfam" id="PF09335">
    <property type="entry name" value="VTT_dom"/>
    <property type="match status" value="1"/>
</dbReference>
<keyword evidence="1" id="KW-0472">Membrane</keyword>
<dbReference type="Proteomes" id="UP000178636">
    <property type="component" value="Unassembled WGS sequence"/>
</dbReference>
<dbReference type="EMBL" id="MHLO01000029">
    <property type="protein sequence ID" value="OGZ11746.1"/>
    <property type="molecule type" value="Genomic_DNA"/>
</dbReference>
<dbReference type="PANTHER" id="PTHR42709:SF2">
    <property type="entry name" value="INNER MEMBRANE PROTEIN YOHD"/>
    <property type="match status" value="1"/>
</dbReference>
<reference evidence="3 4" key="1">
    <citation type="journal article" date="2016" name="Nat. Commun.">
        <title>Thousands of microbial genomes shed light on interconnected biogeochemical processes in an aquifer system.</title>
        <authorList>
            <person name="Anantharaman K."/>
            <person name="Brown C.T."/>
            <person name="Hug L.A."/>
            <person name="Sharon I."/>
            <person name="Castelle C.J."/>
            <person name="Probst A.J."/>
            <person name="Thomas B.C."/>
            <person name="Singh A."/>
            <person name="Wilkins M.J."/>
            <person name="Karaoz U."/>
            <person name="Brodie E.L."/>
            <person name="Williams K.H."/>
            <person name="Hubbard S.S."/>
            <person name="Banfield J.F."/>
        </authorList>
    </citation>
    <scope>NUCLEOTIDE SEQUENCE [LARGE SCALE GENOMIC DNA]</scope>
</reference>
<sequence>MDALLLLVQDYGYAIVFFWTLFEGETIVALAGFAAYQGHLRLEYIIPIAIVGAMLGDHVYFYFGRFKGRQFLVKHPRTSAKVERIHRLVEEYQGWIIFGSRFMYGFRTVIPIALGVGKVSGLKFFLFNFLGAVVWAILFAFGGYVFGNAIEYFLGNMKRVEGFFALGLLAIFLTAQVAMWWGRKRNERLVASFSEHAADKTENRLL</sequence>
<organism evidence="3 4">
    <name type="scientific">Candidatus Lloydbacteria bacterium RIFCSPHIGHO2_02_FULL_54_17</name>
    <dbReference type="NCBI Taxonomy" id="1798664"/>
    <lineage>
        <taxon>Bacteria</taxon>
        <taxon>Candidatus Lloydiibacteriota</taxon>
    </lineage>
</organism>
<feature type="transmembrane region" description="Helical" evidence="1">
    <location>
        <begin position="12"/>
        <end position="35"/>
    </location>
</feature>
<dbReference type="STRING" id="1798664.A3C93_02310"/>
<keyword evidence="1" id="KW-0812">Transmembrane</keyword>
<feature type="transmembrane region" description="Helical" evidence="1">
    <location>
        <begin position="42"/>
        <end position="63"/>
    </location>
</feature>
<dbReference type="InterPro" id="IPR032816">
    <property type="entry name" value="VTT_dom"/>
</dbReference>
<evidence type="ECO:0000313" key="3">
    <source>
        <dbReference type="EMBL" id="OGZ11746.1"/>
    </source>
</evidence>
<dbReference type="InterPro" id="IPR051311">
    <property type="entry name" value="DedA_domain"/>
</dbReference>
<keyword evidence="1" id="KW-1133">Transmembrane helix</keyword>